<evidence type="ECO:0000259" key="2">
    <source>
        <dbReference type="Pfam" id="PF10091"/>
    </source>
</evidence>
<dbReference type="Pfam" id="PF13205">
    <property type="entry name" value="Big_5"/>
    <property type="match status" value="1"/>
</dbReference>
<evidence type="ECO:0000313" key="5">
    <source>
        <dbReference type="Proteomes" id="UP001500469"/>
    </source>
</evidence>
<proteinExistence type="predicted"/>
<sequence>MFTACKEEEKPELILLEASAGEFEIPLDGSPADDIPIDRTISLRFSENLDPETISGSVILRANGQLFQVNTNLVSGKTLTVQAQGGFQSGQTHQLEILSSLKSSSGVTYGGKTLSFKTLSGALAINTFTLSGGESLANGRIQNVSLPFEARVAFNFPLNPGTIQAALQLAGPTTPALTFELIENQKVLQIRSATPLTDLSRYSLSIAKTLSGANGESFSGWQQEFYTAIDSNPKFALISDEELLTKVQEQTFRYFWDFAHPASGMARERNTSGNTVTTGGSGFGLMALIVGVERGFITRTQAVERWVQIIGFLENADRFHGAWPHWLNGETGATIPFSAKDNGGDLVETALIVQGLLAVQAYLNPDNSVEKTLIDQIITLWHEVEWDWYTKNDSGGLFWHWSPNYAWEMNLPVSGYNEALIVYVLAASSPTHPIDKTTYAQGWARNGAIRNGNSFYGQTLPLGVDYGGPLFFAHYSFLGLDPRKLQDQYANYWEQNVQHSRINQAHAIANPRSFVAYSDNNWGFTASDNSNGYNAHSPTNDLGVITPTAALSSFPYTPGESMKALKFFYYSLGERVWGEHGFYDAFNITESWYADSYLAIDQGPIVIMIENHRTGLLWNLFMKNPEIKAGLDNLGFTY</sequence>
<dbReference type="InterPro" id="IPR019282">
    <property type="entry name" value="Glycoamylase-like_cons_dom"/>
</dbReference>
<keyword evidence="5" id="KW-1185">Reference proteome</keyword>
<comment type="caution">
    <text evidence="4">The sequence shown here is derived from an EMBL/GenBank/DDBJ whole genome shotgun (WGS) entry which is preliminary data.</text>
</comment>
<protein>
    <recommendedName>
        <fullName evidence="6">Glycoamylase-like domain-containing protein</fullName>
    </recommendedName>
</protein>
<feature type="domain" description="SbsA Ig-like" evidence="3">
    <location>
        <begin position="32"/>
        <end position="118"/>
    </location>
</feature>
<dbReference type="Gene3D" id="1.50.10.140">
    <property type="match status" value="1"/>
</dbReference>
<evidence type="ECO:0000259" key="3">
    <source>
        <dbReference type="Pfam" id="PF13205"/>
    </source>
</evidence>
<evidence type="ECO:0000256" key="1">
    <source>
        <dbReference type="ARBA" id="ARBA00022729"/>
    </source>
</evidence>
<organism evidence="4 5">
    <name type="scientific">Algoriphagus jejuensis</name>
    <dbReference type="NCBI Taxonomy" id="419934"/>
    <lineage>
        <taxon>Bacteria</taxon>
        <taxon>Pseudomonadati</taxon>
        <taxon>Bacteroidota</taxon>
        <taxon>Cytophagia</taxon>
        <taxon>Cytophagales</taxon>
        <taxon>Cyclobacteriaceae</taxon>
        <taxon>Algoriphagus</taxon>
    </lineage>
</organism>
<gene>
    <name evidence="4" type="ORF">GCM10009119_40580</name>
</gene>
<reference evidence="5" key="1">
    <citation type="journal article" date="2019" name="Int. J. Syst. Evol. Microbiol.">
        <title>The Global Catalogue of Microorganisms (GCM) 10K type strain sequencing project: providing services to taxonomists for standard genome sequencing and annotation.</title>
        <authorList>
            <consortium name="The Broad Institute Genomics Platform"/>
            <consortium name="The Broad Institute Genome Sequencing Center for Infectious Disease"/>
            <person name="Wu L."/>
            <person name="Ma J."/>
        </authorList>
    </citation>
    <scope>NUCLEOTIDE SEQUENCE [LARGE SCALE GENOMIC DNA]</scope>
    <source>
        <strain evidence="5">JCM 16112</strain>
    </source>
</reference>
<evidence type="ECO:0008006" key="6">
    <source>
        <dbReference type="Google" id="ProtNLM"/>
    </source>
</evidence>
<accession>A0ABN1N5D5</accession>
<feature type="domain" description="Glycoamylase-like" evidence="2">
    <location>
        <begin position="412"/>
        <end position="625"/>
    </location>
</feature>
<keyword evidence="1" id="KW-0732">Signal</keyword>
<name>A0ABN1N5D5_9BACT</name>
<dbReference type="EMBL" id="BAAAFI010000048">
    <property type="protein sequence ID" value="GAA0881088.1"/>
    <property type="molecule type" value="Genomic_DNA"/>
</dbReference>
<dbReference type="Proteomes" id="UP001500469">
    <property type="component" value="Unassembled WGS sequence"/>
</dbReference>
<dbReference type="Pfam" id="PF10091">
    <property type="entry name" value="Glycoamylase"/>
    <property type="match status" value="1"/>
</dbReference>
<evidence type="ECO:0000313" key="4">
    <source>
        <dbReference type="EMBL" id="GAA0881088.1"/>
    </source>
</evidence>
<dbReference type="InterPro" id="IPR032812">
    <property type="entry name" value="SbsA_Ig"/>
</dbReference>